<protein>
    <submittedName>
        <fullName evidence="8">Acyl-CoA/acyl-ACP dehydrogenase</fullName>
    </submittedName>
</protein>
<dbReference type="EMBL" id="CP066167">
    <property type="protein sequence ID" value="QQD19588.1"/>
    <property type="molecule type" value="Genomic_DNA"/>
</dbReference>
<gene>
    <name evidence="8" type="ORF">I6N98_06980</name>
</gene>
<keyword evidence="9" id="KW-1185">Reference proteome</keyword>
<dbReference type="SUPFAM" id="SSF56645">
    <property type="entry name" value="Acyl-CoA dehydrogenase NM domain-like"/>
    <property type="match status" value="1"/>
</dbReference>
<dbReference type="InterPro" id="IPR009075">
    <property type="entry name" value="AcylCo_DH/oxidase_C"/>
</dbReference>
<dbReference type="PANTHER" id="PTHR43884:SF20">
    <property type="entry name" value="ACYL-COA DEHYDROGENASE FADE28"/>
    <property type="match status" value="1"/>
</dbReference>
<dbReference type="SUPFAM" id="SSF47203">
    <property type="entry name" value="Acyl-CoA dehydrogenase C-terminal domain-like"/>
    <property type="match status" value="1"/>
</dbReference>
<comment type="cofactor">
    <cofactor evidence="1">
        <name>FAD</name>
        <dbReference type="ChEBI" id="CHEBI:57692"/>
    </cofactor>
</comment>
<feature type="domain" description="Acyl-CoA dehydrogenase/oxidase C-terminal" evidence="6">
    <location>
        <begin position="223"/>
        <end position="372"/>
    </location>
</feature>
<evidence type="ECO:0000256" key="5">
    <source>
        <dbReference type="ARBA" id="ARBA00023002"/>
    </source>
</evidence>
<comment type="similarity">
    <text evidence="2">Belongs to the acyl-CoA dehydrogenase family.</text>
</comment>
<organism evidence="8 9">
    <name type="scientific">Spongiibacter nanhainus</name>
    <dbReference type="NCBI Taxonomy" id="2794344"/>
    <lineage>
        <taxon>Bacteria</taxon>
        <taxon>Pseudomonadati</taxon>
        <taxon>Pseudomonadota</taxon>
        <taxon>Gammaproteobacteria</taxon>
        <taxon>Cellvibrionales</taxon>
        <taxon>Spongiibacteraceae</taxon>
        <taxon>Spongiibacter</taxon>
    </lineage>
</organism>
<evidence type="ECO:0000259" key="6">
    <source>
        <dbReference type="Pfam" id="PF00441"/>
    </source>
</evidence>
<dbReference type="GO" id="GO:0003995">
    <property type="term" value="F:acyl-CoA dehydrogenase activity"/>
    <property type="evidence" value="ECO:0007669"/>
    <property type="project" value="TreeGrafter"/>
</dbReference>
<dbReference type="InterPro" id="IPR037069">
    <property type="entry name" value="AcylCoA_DH/ox_N_sf"/>
</dbReference>
<name>A0A7T4R351_9GAMM</name>
<feature type="domain" description="Acyl-CoA dehydrogenase/oxidase N-terminal" evidence="7">
    <location>
        <begin position="6"/>
        <end position="118"/>
    </location>
</feature>
<dbReference type="GO" id="GO:0050660">
    <property type="term" value="F:flavin adenine dinucleotide binding"/>
    <property type="evidence" value="ECO:0007669"/>
    <property type="project" value="InterPro"/>
</dbReference>
<proteinExistence type="inferred from homology"/>
<keyword evidence="4" id="KW-0274">FAD</keyword>
<evidence type="ECO:0000256" key="1">
    <source>
        <dbReference type="ARBA" id="ARBA00001974"/>
    </source>
</evidence>
<dbReference type="Pfam" id="PF02771">
    <property type="entry name" value="Acyl-CoA_dh_N"/>
    <property type="match status" value="1"/>
</dbReference>
<dbReference type="CDD" id="cd00567">
    <property type="entry name" value="ACAD"/>
    <property type="match status" value="1"/>
</dbReference>
<reference evidence="8 9" key="1">
    <citation type="submission" date="2020-12" db="EMBL/GenBank/DDBJ databases">
        <authorList>
            <person name="Shan Y."/>
        </authorList>
    </citation>
    <scope>NUCLEOTIDE SEQUENCE [LARGE SCALE GENOMIC DNA]</scope>
    <source>
        <strain evidence="9">csc3.9</strain>
    </source>
</reference>
<dbReference type="InterPro" id="IPR013786">
    <property type="entry name" value="AcylCoA_DH/ox_N"/>
</dbReference>
<dbReference type="Gene3D" id="1.10.540.10">
    <property type="entry name" value="Acyl-CoA dehydrogenase/oxidase, N-terminal domain"/>
    <property type="match status" value="1"/>
</dbReference>
<dbReference type="AlphaFoldDB" id="A0A7T4R351"/>
<accession>A0A7T4R351</accession>
<sequence>MQFAFTDEQQMICDTASAFLTTHSTSEAVRAAMLSDAGYTPEMWQRITGEMVWQALHIPESCEGMGLGYVELAALFEQCGRHLLCAPFFSTVALGINTLLLCASDDQRAEHLPTLAAGTTATLALGVADCQAPADLPGKVRSTADGIVINGEYRFVVDGHSAETLLLVAVDEQGEVGVFVTPGDAAGISRATVPTLDQTRRMATVTVTDLGLPASSRLNNSNWGQLQKVLDLARIALAAEQAGIAQAVLDDAVAYSQERQQFNRPIASFQAIKHKAADMMLRSEVARSAIYYAACIADEALSGGELAGELAEAASIAKAWCNEAAFENAAEALQIHGGVGFTWEYDIHLYFKRAKASQSLLGSSDRHREQIAGLLLGNPSLTASSGEEA</sequence>
<dbReference type="Pfam" id="PF00441">
    <property type="entry name" value="Acyl-CoA_dh_1"/>
    <property type="match status" value="1"/>
</dbReference>
<keyword evidence="5" id="KW-0560">Oxidoreductase</keyword>
<dbReference type="KEGG" id="snan:I6N98_06980"/>
<dbReference type="PANTHER" id="PTHR43884">
    <property type="entry name" value="ACYL-COA DEHYDROGENASE"/>
    <property type="match status" value="1"/>
</dbReference>
<evidence type="ECO:0000259" key="7">
    <source>
        <dbReference type="Pfam" id="PF02771"/>
    </source>
</evidence>
<dbReference type="InterPro" id="IPR046373">
    <property type="entry name" value="Acyl-CoA_Oxase/DH_mid-dom_sf"/>
</dbReference>
<dbReference type="Gene3D" id="1.20.140.10">
    <property type="entry name" value="Butyryl-CoA Dehydrogenase, subunit A, domain 3"/>
    <property type="match status" value="1"/>
</dbReference>
<evidence type="ECO:0000313" key="9">
    <source>
        <dbReference type="Proteomes" id="UP000596063"/>
    </source>
</evidence>
<dbReference type="Proteomes" id="UP000596063">
    <property type="component" value="Chromosome"/>
</dbReference>
<dbReference type="InterPro" id="IPR009100">
    <property type="entry name" value="AcylCoA_DH/oxidase_NM_dom_sf"/>
</dbReference>
<evidence type="ECO:0000256" key="3">
    <source>
        <dbReference type="ARBA" id="ARBA00022630"/>
    </source>
</evidence>
<dbReference type="RefSeq" id="WP_198571072.1">
    <property type="nucleotide sequence ID" value="NZ_CP066167.1"/>
</dbReference>
<dbReference type="Gene3D" id="2.40.110.10">
    <property type="entry name" value="Butyryl-CoA Dehydrogenase, subunit A, domain 2"/>
    <property type="match status" value="1"/>
</dbReference>
<evidence type="ECO:0000256" key="4">
    <source>
        <dbReference type="ARBA" id="ARBA00022827"/>
    </source>
</evidence>
<evidence type="ECO:0000313" key="8">
    <source>
        <dbReference type="EMBL" id="QQD19588.1"/>
    </source>
</evidence>
<evidence type="ECO:0000256" key="2">
    <source>
        <dbReference type="ARBA" id="ARBA00009347"/>
    </source>
</evidence>
<dbReference type="InterPro" id="IPR036250">
    <property type="entry name" value="AcylCo_DH-like_C"/>
</dbReference>
<keyword evidence="3" id="KW-0285">Flavoprotein</keyword>